<reference evidence="2" key="1">
    <citation type="journal article" date="2020" name="Phytopathology">
        <title>Genome sequence of the chestnut blight fungus Cryphonectria parasitica EP155: A fundamental resource for an archetypical invasive plant pathogen.</title>
        <authorList>
            <person name="Crouch J.A."/>
            <person name="Dawe A."/>
            <person name="Aerts A."/>
            <person name="Barry K."/>
            <person name="Churchill A.C.L."/>
            <person name="Grimwood J."/>
            <person name="Hillman B."/>
            <person name="Milgroom M.G."/>
            <person name="Pangilinan J."/>
            <person name="Smith M."/>
            <person name="Salamov A."/>
            <person name="Schmutz J."/>
            <person name="Yadav J."/>
            <person name="Grigoriev I.V."/>
            <person name="Nuss D."/>
        </authorList>
    </citation>
    <scope>NUCLEOTIDE SEQUENCE</scope>
    <source>
        <strain evidence="2">EP155</strain>
    </source>
</reference>
<organism evidence="2 3">
    <name type="scientific">Cryphonectria parasitica (strain ATCC 38755 / EP155)</name>
    <dbReference type="NCBI Taxonomy" id="660469"/>
    <lineage>
        <taxon>Eukaryota</taxon>
        <taxon>Fungi</taxon>
        <taxon>Dikarya</taxon>
        <taxon>Ascomycota</taxon>
        <taxon>Pezizomycotina</taxon>
        <taxon>Sordariomycetes</taxon>
        <taxon>Sordariomycetidae</taxon>
        <taxon>Diaporthales</taxon>
        <taxon>Cryphonectriaceae</taxon>
        <taxon>Cryphonectria-Endothia species complex</taxon>
        <taxon>Cryphonectria</taxon>
    </lineage>
</organism>
<dbReference type="RefSeq" id="XP_040775562.1">
    <property type="nucleotide sequence ID" value="XM_040915014.1"/>
</dbReference>
<feature type="region of interest" description="Disordered" evidence="1">
    <location>
        <begin position="1"/>
        <end position="28"/>
    </location>
</feature>
<dbReference type="Proteomes" id="UP000803844">
    <property type="component" value="Unassembled WGS sequence"/>
</dbReference>
<evidence type="ECO:0000313" key="2">
    <source>
        <dbReference type="EMBL" id="KAF3764601.1"/>
    </source>
</evidence>
<comment type="caution">
    <text evidence="2">The sequence shown here is derived from an EMBL/GenBank/DDBJ whole genome shotgun (WGS) entry which is preliminary data.</text>
</comment>
<name>A0A9P5CNY3_CRYP1</name>
<dbReference type="EMBL" id="MU032348">
    <property type="protein sequence ID" value="KAF3764601.1"/>
    <property type="molecule type" value="Genomic_DNA"/>
</dbReference>
<evidence type="ECO:0000256" key="1">
    <source>
        <dbReference type="SAM" id="MobiDB-lite"/>
    </source>
</evidence>
<gene>
    <name evidence="2" type="ORF">M406DRAFT_102527</name>
</gene>
<keyword evidence="3" id="KW-1185">Reference proteome</keyword>
<dbReference type="AlphaFoldDB" id="A0A9P5CNY3"/>
<accession>A0A9P5CNY3</accession>
<sequence>MRRAVDSSNSSSNSTPTQSAPGLAKTRCGMDRGGRAAIGTLLCPALGQYRPGTGKTRLAAWFV</sequence>
<proteinExistence type="predicted"/>
<evidence type="ECO:0000313" key="3">
    <source>
        <dbReference type="Proteomes" id="UP000803844"/>
    </source>
</evidence>
<protein>
    <submittedName>
        <fullName evidence="2">Uncharacterized protein</fullName>
    </submittedName>
</protein>
<dbReference type="GeneID" id="63832143"/>